<feature type="compositionally biased region" description="Basic and acidic residues" evidence="2">
    <location>
        <begin position="262"/>
        <end position="277"/>
    </location>
</feature>
<protein>
    <submittedName>
        <fullName evidence="4">Serum response factor-binding protein 1</fullName>
    </submittedName>
</protein>
<reference evidence="4" key="1">
    <citation type="submission" date="2022-11" db="UniProtKB">
        <authorList>
            <consortium name="WormBaseParasite"/>
        </authorList>
    </citation>
    <scope>IDENTIFICATION</scope>
</reference>
<accession>A0A915D0T8</accession>
<name>A0A915D0T8_9BILA</name>
<proteinExistence type="predicted"/>
<evidence type="ECO:0000256" key="1">
    <source>
        <dbReference type="SAM" id="Coils"/>
    </source>
</evidence>
<feature type="coiled-coil region" evidence="1">
    <location>
        <begin position="24"/>
        <end position="63"/>
    </location>
</feature>
<evidence type="ECO:0000313" key="3">
    <source>
        <dbReference type="Proteomes" id="UP000887574"/>
    </source>
</evidence>
<keyword evidence="1" id="KW-0175">Coiled coil</keyword>
<feature type="region of interest" description="Disordered" evidence="2">
    <location>
        <begin position="245"/>
        <end position="332"/>
    </location>
</feature>
<dbReference type="WBParaSite" id="jg14726">
    <property type="protein sequence ID" value="jg14726"/>
    <property type="gene ID" value="jg14726"/>
</dbReference>
<evidence type="ECO:0000256" key="2">
    <source>
        <dbReference type="SAM" id="MobiDB-lite"/>
    </source>
</evidence>
<dbReference type="PANTHER" id="PTHR23325:SF1">
    <property type="entry name" value="SERUM RESPONSE FACTOR-BINDING PROTEIN 1"/>
    <property type="match status" value="1"/>
</dbReference>
<dbReference type="Proteomes" id="UP000887574">
    <property type="component" value="Unplaced"/>
</dbReference>
<feature type="compositionally biased region" description="Basic and acidic residues" evidence="2">
    <location>
        <begin position="291"/>
        <end position="321"/>
    </location>
</feature>
<dbReference type="AlphaFoldDB" id="A0A915D0T8"/>
<dbReference type="InterPro" id="IPR037393">
    <property type="entry name" value="Bud22/SRFB1"/>
</dbReference>
<dbReference type="PANTHER" id="PTHR23325">
    <property type="entry name" value="SERUM RESPONSE FACTOR-BINDING"/>
    <property type="match status" value="1"/>
</dbReference>
<organism evidence="3 4">
    <name type="scientific">Ditylenchus dipsaci</name>
    <dbReference type="NCBI Taxonomy" id="166011"/>
    <lineage>
        <taxon>Eukaryota</taxon>
        <taxon>Metazoa</taxon>
        <taxon>Ecdysozoa</taxon>
        <taxon>Nematoda</taxon>
        <taxon>Chromadorea</taxon>
        <taxon>Rhabditida</taxon>
        <taxon>Tylenchina</taxon>
        <taxon>Tylenchomorpha</taxon>
        <taxon>Sphaerularioidea</taxon>
        <taxon>Anguinidae</taxon>
        <taxon>Anguininae</taxon>
        <taxon>Ditylenchus</taxon>
    </lineage>
</organism>
<evidence type="ECO:0000313" key="4">
    <source>
        <dbReference type="WBParaSite" id="jg14726"/>
    </source>
</evidence>
<keyword evidence="3" id="KW-1185">Reference proteome</keyword>
<dbReference type="GO" id="GO:0030686">
    <property type="term" value="C:90S preribosome"/>
    <property type="evidence" value="ECO:0007669"/>
    <property type="project" value="TreeGrafter"/>
</dbReference>
<dbReference type="GO" id="GO:0005634">
    <property type="term" value="C:nucleus"/>
    <property type="evidence" value="ECO:0007669"/>
    <property type="project" value="TreeGrafter"/>
</dbReference>
<sequence>MSELTAKELNNVIVNLRDVVGGAIVRASRKLIAQMRRYEKARNQKKKKRIQKYEAEMAAMKKLKKDDVSKFALVNVKSLAEFRFTNETPVEEVALYKVATESSLTAAVDEIRKTYPSWHQEIPFILQRLGIHSKDRMSKQVEEDQKIANDVADVAEGVYESLLEDDVKPAVKKKRRSRNCLRRHCLKERGAPVENIRRGEAVIKRINLGDAETLVKSSSGESGLELDQGKTESSLIAKHRKNGGFFLGQQADESDDTESDSESERPRRAVSRLDHPKKPSFRNPNIASGVKKKDSHSFKRKQMGFEDEKLADSQDRKDAKQLHPSWSAKQMKLKQEAELMKAPPQNKRMTFDD</sequence>
<dbReference type="GO" id="GO:0030490">
    <property type="term" value="P:maturation of SSU-rRNA"/>
    <property type="evidence" value="ECO:0007669"/>
    <property type="project" value="TreeGrafter"/>
</dbReference>
<feature type="compositionally biased region" description="Acidic residues" evidence="2">
    <location>
        <begin position="252"/>
        <end position="261"/>
    </location>
</feature>